<gene>
    <name evidence="2" type="ORF">METZ01_LOCUS220339</name>
</gene>
<sequence length="88" mass="9993">VTQAVAEQRGGYRPPDPVEVPPLYAWPPRPAAALRWLLFDLWFPWGFLYVVSAIVVWNHLTPGLERMTTLEVGWVALVWLRNAALLGL</sequence>
<keyword evidence="1" id="KW-0812">Transmembrane</keyword>
<evidence type="ECO:0000313" key="2">
    <source>
        <dbReference type="EMBL" id="SVB67485.1"/>
    </source>
</evidence>
<protein>
    <submittedName>
        <fullName evidence="2">Uncharacterized protein</fullName>
    </submittedName>
</protein>
<dbReference type="AlphaFoldDB" id="A0A382FY49"/>
<keyword evidence="1" id="KW-0472">Membrane</keyword>
<feature type="non-terminal residue" evidence="2">
    <location>
        <position position="1"/>
    </location>
</feature>
<proteinExistence type="predicted"/>
<name>A0A382FY49_9ZZZZ</name>
<reference evidence="2" key="1">
    <citation type="submission" date="2018-05" db="EMBL/GenBank/DDBJ databases">
        <authorList>
            <person name="Lanie J.A."/>
            <person name="Ng W.-L."/>
            <person name="Kazmierczak K.M."/>
            <person name="Andrzejewski T.M."/>
            <person name="Davidsen T.M."/>
            <person name="Wayne K.J."/>
            <person name="Tettelin H."/>
            <person name="Glass J.I."/>
            <person name="Rusch D."/>
            <person name="Podicherti R."/>
            <person name="Tsui H.-C.T."/>
            <person name="Winkler M.E."/>
        </authorList>
    </citation>
    <scope>NUCLEOTIDE SEQUENCE</scope>
</reference>
<dbReference type="EMBL" id="UINC01052305">
    <property type="protein sequence ID" value="SVB67485.1"/>
    <property type="molecule type" value="Genomic_DNA"/>
</dbReference>
<organism evidence="2">
    <name type="scientific">marine metagenome</name>
    <dbReference type="NCBI Taxonomy" id="408172"/>
    <lineage>
        <taxon>unclassified sequences</taxon>
        <taxon>metagenomes</taxon>
        <taxon>ecological metagenomes</taxon>
    </lineage>
</organism>
<keyword evidence="1" id="KW-1133">Transmembrane helix</keyword>
<feature type="transmembrane region" description="Helical" evidence="1">
    <location>
        <begin position="36"/>
        <end position="57"/>
    </location>
</feature>
<evidence type="ECO:0000256" key="1">
    <source>
        <dbReference type="SAM" id="Phobius"/>
    </source>
</evidence>
<accession>A0A382FY49</accession>
<feature type="non-terminal residue" evidence="2">
    <location>
        <position position="88"/>
    </location>
</feature>